<accession>A0A9P6E0S3</accession>
<feature type="region of interest" description="Disordered" evidence="1">
    <location>
        <begin position="98"/>
        <end position="137"/>
    </location>
</feature>
<keyword evidence="3" id="KW-1185">Reference proteome</keyword>
<feature type="compositionally biased region" description="Polar residues" evidence="1">
    <location>
        <begin position="126"/>
        <end position="137"/>
    </location>
</feature>
<dbReference type="AlphaFoldDB" id="A0A9P6E0S3"/>
<dbReference type="EMBL" id="MU128926">
    <property type="protein sequence ID" value="KAF9518198.1"/>
    <property type="molecule type" value="Genomic_DNA"/>
</dbReference>
<proteinExistence type="predicted"/>
<name>A0A9P6E0S3_9AGAM</name>
<sequence>MTNLVNAGPQDTLAVDTGHHFISTATFPWKDSVNGPRVQDSEITLALQSKTLGRHKYVSIDGKIELNSHSHTTARRFKLDSFEIIVLALHGKSDSTHGLESHPIQCNDMSPVSGPEYAPSTEETRTSGLTLNPSPSSLRQIQFTSSTRRTHLGTSIVTNHQSALSSTSGTVWLQRVEDPSQRTFGGFLGTFSARFADCCSKHAGCSPDDPTSLSITIKATLSDTGRGASSKPLVQMISIHYPDWPTLDNTSYAGEIIHTTYDTDFCGPEVKVTRTIRDVSNTFELPEGITYGMEVYRTWGSGFVGHLTSSKILGAMNSIGKTLKSIGKQLRRPSGLLNMVYNRGAASTSKTSFDHNI</sequence>
<reference evidence="2" key="1">
    <citation type="journal article" date="2020" name="Nat. Commun.">
        <title>Large-scale genome sequencing of mycorrhizal fungi provides insights into the early evolution of symbiotic traits.</title>
        <authorList>
            <person name="Miyauchi S."/>
            <person name="Kiss E."/>
            <person name="Kuo A."/>
            <person name="Drula E."/>
            <person name="Kohler A."/>
            <person name="Sanchez-Garcia M."/>
            <person name="Morin E."/>
            <person name="Andreopoulos B."/>
            <person name="Barry K.W."/>
            <person name="Bonito G."/>
            <person name="Buee M."/>
            <person name="Carver A."/>
            <person name="Chen C."/>
            <person name="Cichocki N."/>
            <person name="Clum A."/>
            <person name="Culley D."/>
            <person name="Crous P.W."/>
            <person name="Fauchery L."/>
            <person name="Girlanda M."/>
            <person name="Hayes R.D."/>
            <person name="Keri Z."/>
            <person name="LaButti K."/>
            <person name="Lipzen A."/>
            <person name="Lombard V."/>
            <person name="Magnuson J."/>
            <person name="Maillard F."/>
            <person name="Murat C."/>
            <person name="Nolan M."/>
            <person name="Ohm R.A."/>
            <person name="Pangilinan J."/>
            <person name="Pereira M.F."/>
            <person name="Perotto S."/>
            <person name="Peter M."/>
            <person name="Pfister S."/>
            <person name="Riley R."/>
            <person name="Sitrit Y."/>
            <person name="Stielow J.B."/>
            <person name="Szollosi G."/>
            <person name="Zifcakova L."/>
            <person name="Stursova M."/>
            <person name="Spatafora J.W."/>
            <person name="Tedersoo L."/>
            <person name="Vaario L.M."/>
            <person name="Yamada A."/>
            <person name="Yan M."/>
            <person name="Wang P."/>
            <person name="Xu J."/>
            <person name="Bruns T."/>
            <person name="Baldrian P."/>
            <person name="Vilgalys R."/>
            <person name="Dunand C."/>
            <person name="Henrissat B."/>
            <person name="Grigoriev I.V."/>
            <person name="Hibbett D."/>
            <person name="Nagy L.G."/>
            <person name="Martin F.M."/>
        </authorList>
    </citation>
    <scope>NUCLEOTIDE SEQUENCE</scope>
    <source>
        <strain evidence="2">UP504</strain>
    </source>
</reference>
<comment type="caution">
    <text evidence="2">The sequence shown here is derived from an EMBL/GenBank/DDBJ whole genome shotgun (WGS) entry which is preliminary data.</text>
</comment>
<organism evidence="2 3">
    <name type="scientific">Hydnum rufescens UP504</name>
    <dbReference type="NCBI Taxonomy" id="1448309"/>
    <lineage>
        <taxon>Eukaryota</taxon>
        <taxon>Fungi</taxon>
        <taxon>Dikarya</taxon>
        <taxon>Basidiomycota</taxon>
        <taxon>Agaricomycotina</taxon>
        <taxon>Agaricomycetes</taxon>
        <taxon>Cantharellales</taxon>
        <taxon>Hydnaceae</taxon>
        <taxon>Hydnum</taxon>
    </lineage>
</organism>
<evidence type="ECO:0000313" key="2">
    <source>
        <dbReference type="EMBL" id="KAF9518198.1"/>
    </source>
</evidence>
<gene>
    <name evidence="2" type="ORF">BS47DRAFT_1389136</name>
</gene>
<evidence type="ECO:0000313" key="3">
    <source>
        <dbReference type="Proteomes" id="UP000886523"/>
    </source>
</evidence>
<dbReference type="Proteomes" id="UP000886523">
    <property type="component" value="Unassembled WGS sequence"/>
</dbReference>
<protein>
    <submittedName>
        <fullName evidence="2">Uncharacterized protein</fullName>
    </submittedName>
</protein>
<evidence type="ECO:0000256" key="1">
    <source>
        <dbReference type="SAM" id="MobiDB-lite"/>
    </source>
</evidence>